<proteinExistence type="predicted"/>
<evidence type="ECO:0000313" key="1">
    <source>
        <dbReference type="EMBL" id="VTZ65732.1"/>
    </source>
</evidence>
<name>A0A508X7A9_9HYPH</name>
<dbReference type="EMBL" id="CABFNB010000161">
    <property type="protein sequence ID" value="VTZ65732.1"/>
    <property type="molecule type" value="Genomic_DNA"/>
</dbReference>
<organism evidence="1">
    <name type="scientific">Sinorhizobium medicae</name>
    <dbReference type="NCBI Taxonomy" id="110321"/>
    <lineage>
        <taxon>Bacteria</taxon>
        <taxon>Pseudomonadati</taxon>
        <taxon>Pseudomonadota</taxon>
        <taxon>Alphaproteobacteria</taxon>
        <taxon>Hyphomicrobiales</taxon>
        <taxon>Rhizobiaceae</taxon>
        <taxon>Sinorhizobium/Ensifer group</taxon>
        <taxon>Sinorhizobium</taxon>
    </lineage>
</organism>
<dbReference type="AlphaFoldDB" id="A0A508X7A9"/>
<sequence>MTSAAIEAVGRTLLAFQALGKMLAHVYMRLTEVLRLIFSLLPQIPIRGAGMTTGQTGWQNIAGSSAKRTA</sequence>
<reference evidence="1" key="1">
    <citation type="submission" date="2019-06" db="EMBL/GenBank/DDBJ databases">
        <authorList>
            <person name="Le Quere A."/>
            <person name="Colella S."/>
        </authorList>
    </citation>
    <scope>NUCLEOTIDE SEQUENCE</scope>
    <source>
        <strain evidence="1">EmedicaeMD41</strain>
    </source>
</reference>
<protein>
    <submittedName>
        <fullName evidence="1">Uncharacterized protein</fullName>
    </submittedName>
</protein>
<gene>
    <name evidence="1" type="ORF">EMEDMD4_90224</name>
</gene>
<accession>A0A508X7A9</accession>
<dbReference type="Proteomes" id="UP000507954">
    <property type="component" value="Unassembled WGS sequence"/>
</dbReference>